<dbReference type="Gene3D" id="3.30.10.10">
    <property type="entry name" value="Trypsin Inhibitor V, subunit A"/>
    <property type="match status" value="1"/>
</dbReference>
<reference evidence="1 2" key="1">
    <citation type="submission" date="2019-04" db="EMBL/GenBank/DDBJ databases">
        <title>Friends and foes A comparative genomics study of 23 Aspergillus species from section Flavi.</title>
        <authorList>
            <consortium name="DOE Joint Genome Institute"/>
            <person name="Kjaerbolling I."/>
            <person name="Vesth T."/>
            <person name="Frisvad J.C."/>
            <person name="Nybo J.L."/>
            <person name="Theobald S."/>
            <person name="Kildgaard S."/>
            <person name="Isbrandt T."/>
            <person name="Kuo A."/>
            <person name="Sato A."/>
            <person name="Lyhne E.K."/>
            <person name="Kogle M.E."/>
            <person name="Wiebenga A."/>
            <person name="Kun R.S."/>
            <person name="Lubbers R.J."/>
            <person name="Makela M.R."/>
            <person name="Barry K."/>
            <person name="Chovatia M."/>
            <person name="Clum A."/>
            <person name="Daum C."/>
            <person name="Haridas S."/>
            <person name="He G."/>
            <person name="LaButti K."/>
            <person name="Lipzen A."/>
            <person name="Mondo S."/>
            <person name="Riley R."/>
            <person name="Salamov A."/>
            <person name="Simmons B.A."/>
            <person name="Magnuson J.K."/>
            <person name="Henrissat B."/>
            <person name="Mortensen U.H."/>
            <person name="Larsen T.O."/>
            <person name="Devries R.P."/>
            <person name="Grigoriev I.V."/>
            <person name="Machida M."/>
            <person name="Baker S.E."/>
            <person name="Andersen M.R."/>
        </authorList>
    </citation>
    <scope>NUCLEOTIDE SEQUENCE [LARGE SCALE GENOMIC DNA]</scope>
    <source>
        <strain evidence="1 2">CBS 151.66</strain>
    </source>
</reference>
<organism evidence="1 2">
    <name type="scientific">Aspergillus leporis</name>
    <dbReference type="NCBI Taxonomy" id="41062"/>
    <lineage>
        <taxon>Eukaryota</taxon>
        <taxon>Fungi</taxon>
        <taxon>Dikarya</taxon>
        <taxon>Ascomycota</taxon>
        <taxon>Pezizomycotina</taxon>
        <taxon>Eurotiomycetes</taxon>
        <taxon>Eurotiomycetidae</taxon>
        <taxon>Eurotiales</taxon>
        <taxon>Aspergillaceae</taxon>
        <taxon>Aspergillus</taxon>
        <taxon>Aspergillus subgen. Circumdati</taxon>
    </lineage>
</organism>
<sequence length="111" mass="12545">MRILSRTLLILQNSQSQQVLFSVHTRNIHHTMPLVVPGVNNVKGDKNEWLNKLAGKTITEETSDVTSFAKRDLPEPHRILNPGDMKTMDHKPDRLNVHLDESGTVHDVSFG</sequence>
<evidence type="ECO:0000313" key="1">
    <source>
        <dbReference type="EMBL" id="KAB8077424.1"/>
    </source>
</evidence>
<dbReference type="PANTHER" id="PTHR39600">
    <property type="entry name" value="PEPTIDASE INHIBITOR I78 FAMILY PROTEIN"/>
    <property type="match status" value="1"/>
</dbReference>
<keyword evidence="2" id="KW-1185">Reference proteome</keyword>
<dbReference type="Proteomes" id="UP000326565">
    <property type="component" value="Unassembled WGS sequence"/>
</dbReference>
<dbReference type="Pfam" id="PF11720">
    <property type="entry name" value="Inhibitor_I78"/>
    <property type="match status" value="1"/>
</dbReference>
<dbReference type="InterPro" id="IPR021719">
    <property type="entry name" value="Prot_inh_I78"/>
</dbReference>
<dbReference type="EMBL" id="ML732169">
    <property type="protein sequence ID" value="KAB8077424.1"/>
    <property type="molecule type" value="Genomic_DNA"/>
</dbReference>
<name>A0A5N5XD29_9EURO</name>
<protein>
    <recommendedName>
        <fullName evidence="3">Peptidase inhibitor I78 family-domain-containing protein</fullName>
    </recommendedName>
</protein>
<proteinExistence type="predicted"/>
<gene>
    <name evidence="1" type="ORF">BDV29DRAFT_168390</name>
</gene>
<evidence type="ECO:0008006" key="3">
    <source>
        <dbReference type="Google" id="ProtNLM"/>
    </source>
</evidence>
<dbReference type="AlphaFoldDB" id="A0A5N5XD29"/>
<accession>A0A5N5XD29</accession>
<evidence type="ECO:0000313" key="2">
    <source>
        <dbReference type="Proteomes" id="UP000326565"/>
    </source>
</evidence>
<dbReference type="PANTHER" id="PTHR39600:SF1">
    <property type="entry name" value="PEPTIDASE INHIBITOR I78 FAMILY PROTEIN"/>
    <property type="match status" value="1"/>
</dbReference>
<dbReference type="OrthoDB" id="10013825at2759"/>